<protein>
    <submittedName>
        <fullName evidence="2">DUF3886 domain-containing protein</fullName>
    </submittedName>
</protein>
<evidence type="ECO:0000313" key="3">
    <source>
        <dbReference type="Proteomes" id="UP000290649"/>
    </source>
</evidence>
<feature type="region of interest" description="Disordered" evidence="1">
    <location>
        <begin position="32"/>
        <end position="62"/>
    </location>
</feature>
<reference evidence="2 3" key="1">
    <citation type="journal article" date="2019" name="Int. J. Syst. Evol. Microbiol.">
        <title>Anaerobacillus alkaliphilus sp. nov., a novel alkaliphilic and moderately halophilic bacterium.</title>
        <authorList>
            <person name="Borsodi A.K."/>
            <person name="Aszalos J.M."/>
            <person name="Bihari P."/>
            <person name="Nagy I."/>
            <person name="Schumann P."/>
            <person name="Sproer C."/>
            <person name="Kovacs A.L."/>
            <person name="Boka K."/>
            <person name="Dobosy P."/>
            <person name="Ovari M."/>
            <person name="Szili-Kovacs T."/>
            <person name="Toth E."/>
        </authorList>
    </citation>
    <scope>NUCLEOTIDE SEQUENCE [LARGE SCALE GENOMIC DNA]</scope>
    <source>
        <strain evidence="2 3">B16-10</strain>
    </source>
</reference>
<dbReference type="AlphaFoldDB" id="A0A4Q0VY27"/>
<proteinExistence type="predicted"/>
<feature type="compositionally biased region" description="Basic and acidic residues" evidence="1">
    <location>
        <begin position="34"/>
        <end position="62"/>
    </location>
</feature>
<name>A0A4Q0VY27_9BACI</name>
<evidence type="ECO:0000313" key="2">
    <source>
        <dbReference type="EMBL" id="RXJ04028.1"/>
    </source>
</evidence>
<dbReference type="Proteomes" id="UP000290649">
    <property type="component" value="Unassembled WGS sequence"/>
</dbReference>
<dbReference type="InterPro" id="IPR024980">
    <property type="entry name" value="DUF3886"/>
</dbReference>
<evidence type="ECO:0000256" key="1">
    <source>
        <dbReference type="SAM" id="MobiDB-lite"/>
    </source>
</evidence>
<dbReference type="Pfam" id="PF13025">
    <property type="entry name" value="DUF3886"/>
    <property type="match status" value="1"/>
</dbReference>
<comment type="caution">
    <text evidence="2">The sequence shown here is derived from an EMBL/GenBank/DDBJ whole genome shotgun (WGS) entry which is preliminary data.</text>
</comment>
<gene>
    <name evidence="2" type="ORF">DS745_01160</name>
</gene>
<organism evidence="2 3">
    <name type="scientific">Anaerobacillus alkaliphilus</name>
    <dbReference type="NCBI Taxonomy" id="1548597"/>
    <lineage>
        <taxon>Bacteria</taxon>
        <taxon>Bacillati</taxon>
        <taxon>Bacillota</taxon>
        <taxon>Bacilli</taxon>
        <taxon>Bacillales</taxon>
        <taxon>Bacillaceae</taxon>
        <taxon>Anaerobacillus</taxon>
    </lineage>
</organism>
<sequence>MKRKQQKKVDDGTIHLNERISSDILAKLKATSKSLKEEEQRKEEEVREQERQRRLEKEKNKSFEELLNESNLDWKSYK</sequence>
<dbReference type="EMBL" id="QOUX01000001">
    <property type="protein sequence ID" value="RXJ04028.1"/>
    <property type="molecule type" value="Genomic_DNA"/>
</dbReference>
<dbReference type="RefSeq" id="WP_129076375.1">
    <property type="nucleotide sequence ID" value="NZ_QOUX01000001.1"/>
</dbReference>
<keyword evidence="3" id="KW-1185">Reference proteome</keyword>
<accession>A0A4Q0VY27</accession>